<evidence type="ECO:0000256" key="1">
    <source>
        <dbReference type="SAM" id="Phobius"/>
    </source>
</evidence>
<accession>A0ABQ2N9G4</accession>
<gene>
    <name evidence="2" type="ORF">GCM10011584_11300</name>
</gene>
<feature type="transmembrane region" description="Helical" evidence="1">
    <location>
        <begin position="425"/>
        <end position="442"/>
    </location>
</feature>
<evidence type="ECO:0000313" key="3">
    <source>
        <dbReference type="Proteomes" id="UP000655410"/>
    </source>
</evidence>
<comment type="caution">
    <text evidence="2">The sequence shown here is derived from an EMBL/GenBank/DDBJ whole genome shotgun (WGS) entry which is preliminary data.</text>
</comment>
<sequence>MTNDLRDLLDDVADAPARAVRVDARTAWADGARRRVRRRVTVGALGLAAVAAVVASAPLLHGTSRVTSYTSQPEAHTDHYPQRLDYDYVGTAMPAVTGPLAGVVQRGSEHVSGNYAVSPGGRMWRIDDAYGQSVSISPDGIHLVYLRGPDAPNALLTITDQNTGERTTFSKIGMGASEPAKGRNRAPVYFHSDQQPAFWNRDSTKVLLQLGASDGYDVTAAGILSVDGEMTIVQNSRDVPGGSQPIGWVDDNTVAFVVGSKPGARVVFVDAVTSRTVRSFPLKGARSDAVSQWYGWLTPDGAAVMTLDDDFGGRTDARVRFYSAEAGDRAGTKDATMPVPDGRDDTCQPTLTRRETYVAVDADAREDGAILARVNGGTPIVADPRLHVTCSVWASSALEGGPDPSIGGRLFGTESTWLSWHWRELIAGALVLVAAGGALAVVRRRRR</sequence>
<evidence type="ECO:0008006" key="4">
    <source>
        <dbReference type="Google" id="ProtNLM"/>
    </source>
</evidence>
<evidence type="ECO:0000313" key="2">
    <source>
        <dbReference type="EMBL" id="GGO87218.1"/>
    </source>
</evidence>
<keyword evidence="3" id="KW-1185">Reference proteome</keyword>
<feature type="transmembrane region" description="Helical" evidence="1">
    <location>
        <begin position="40"/>
        <end position="60"/>
    </location>
</feature>
<reference evidence="3" key="1">
    <citation type="journal article" date="2019" name="Int. J. Syst. Evol. Microbiol.">
        <title>The Global Catalogue of Microorganisms (GCM) 10K type strain sequencing project: providing services to taxonomists for standard genome sequencing and annotation.</title>
        <authorList>
            <consortium name="The Broad Institute Genomics Platform"/>
            <consortium name="The Broad Institute Genome Sequencing Center for Infectious Disease"/>
            <person name="Wu L."/>
            <person name="Ma J."/>
        </authorList>
    </citation>
    <scope>NUCLEOTIDE SEQUENCE [LARGE SCALE GENOMIC DNA]</scope>
    <source>
        <strain evidence="3">CGMCC 4.7371</strain>
    </source>
</reference>
<dbReference type="Proteomes" id="UP000655410">
    <property type="component" value="Unassembled WGS sequence"/>
</dbReference>
<proteinExistence type="predicted"/>
<name>A0ABQ2N9G4_9ACTN</name>
<dbReference type="EMBL" id="BMNI01000002">
    <property type="protein sequence ID" value="GGO87218.1"/>
    <property type="molecule type" value="Genomic_DNA"/>
</dbReference>
<protein>
    <recommendedName>
        <fullName evidence="4">WD40 repeat domain-containing protein</fullName>
    </recommendedName>
</protein>
<keyword evidence="1" id="KW-1133">Transmembrane helix</keyword>
<organism evidence="2 3">
    <name type="scientific">Nocardioides phosphati</name>
    <dbReference type="NCBI Taxonomy" id="1867775"/>
    <lineage>
        <taxon>Bacteria</taxon>
        <taxon>Bacillati</taxon>
        <taxon>Actinomycetota</taxon>
        <taxon>Actinomycetes</taxon>
        <taxon>Propionibacteriales</taxon>
        <taxon>Nocardioidaceae</taxon>
        <taxon>Nocardioides</taxon>
    </lineage>
</organism>
<keyword evidence="1" id="KW-0812">Transmembrane</keyword>
<keyword evidence="1" id="KW-0472">Membrane</keyword>
<dbReference type="RefSeq" id="WP_188783037.1">
    <property type="nucleotide sequence ID" value="NZ_BMNI01000002.1"/>
</dbReference>